<proteinExistence type="predicted"/>
<name>A0A4D5RCS2_IXOSC</name>
<evidence type="ECO:0000313" key="2">
    <source>
        <dbReference type="EMBL" id="MOY34669.1"/>
    </source>
</evidence>
<feature type="chain" id="PRO_5020030651" evidence="1">
    <location>
        <begin position="36"/>
        <end position="94"/>
    </location>
</feature>
<reference evidence="2" key="1">
    <citation type="submission" date="2019-04" db="EMBL/GenBank/DDBJ databases">
        <title>An insight into the mialome of Ixodes scapularis.</title>
        <authorList>
            <person name="Ribeiro J.M."/>
            <person name="Mather T.N."/>
            <person name="Karim S."/>
        </authorList>
    </citation>
    <scope>NUCLEOTIDE SEQUENCE</scope>
</reference>
<keyword evidence="1" id="KW-0732">Signal</keyword>
<sequence>MFFRSAFHPASRGLSHCLLQLRVLFCATLFVGLDGKCLVCFATGEGNGRKGQGEKNQEGKRKKVVSEPLSAFSFLSVSVFTATEAPRVHMSRRT</sequence>
<accession>A0A4D5RCS2</accession>
<dbReference type="AlphaFoldDB" id="A0A4D5RCS2"/>
<dbReference type="EMBL" id="GHJT01000698">
    <property type="protein sequence ID" value="MOY34669.1"/>
    <property type="molecule type" value="Transcribed_RNA"/>
</dbReference>
<feature type="signal peptide" evidence="1">
    <location>
        <begin position="1"/>
        <end position="35"/>
    </location>
</feature>
<protein>
    <submittedName>
        <fullName evidence="2">Putative secreted protein</fullName>
    </submittedName>
</protein>
<organism evidence="2">
    <name type="scientific">Ixodes scapularis</name>
    <name type="common">Black-legged tick</name>
    <name type="synonym">Deer tick</name>
    <dbReference type="NCBI Taxonomy" id="6945"/>
    <lineage>
        <taxon>Eukaryota</taxon>
        <taxon>Metazoa</taxon>
        <taxon>Ecdysozoa</taxon>
        <taxon>Arthropoda</taxon>
        <taxon>Chelicerata</taxon>
        <taxon>Arachnida</taxon>
        <taxon>Acari</taxon>
        <taxon>Parasitiformes</taxon>
        <taxon>Ixodida</taxon>
        <taxon>Ixodoidea</taxon>
        <taxon>Ixodidae</taxon>
        <taxon>Ixodinae</taxon>
        <taxon>Ixodes</taxon>
    </lineage>
</organism>
<evidence type="ECO:0000256" key="1">
    <source>
        <dbReference type="SAM" id="SignalP"/>
    </source>
</evidence>